<keyword evidence="4" id="KW-0472">Membrane</keyword>
<dbReference type="EMBL" id="CP017675">
    <property type="protein sequence ID" value="APB34823.1"/>
    <property type="molecule type" value="Genomic_DNA"/>
</dbReference>
<dbReference type="RefSeq" id="WP_071455208.1">
    <property type="nucleotide sequence ID" value="NZ_CP017675.1"/>
</dbReference>
<dbReference type="Proteomes" id="UP000180235">
    <property type="component" value="Chromosome"/>
</dbReference>
<gene>
    <name evidence="6" type="primary">natB</name>
    <name evidence="6" type="ORF">GlitD10_2486</name>
</gene>
<dbReference type="PANTHER" id="PTHR30483:SF6">
    <property type="entry name" value="PERIPLASMIC BINDING PROTEIN OF ABC TRANSPORTER FOR NATURAL AMINO ACIDS"/>
    <property type="match status" value="1"/>
</dbReference>
<keyword evidence="7" id="KW-1185">Reference proteome</keyword>
<dbReference type="InterPro" id="IPR051010">
    <property type="entry name" value="BCAA_transport"/>
</dbReference>
<dbReference type="OrthoDB" id="7337537at2"/>
<protein>
    <submittedName>
        <fullName evidence="6">Periplasmic binding protein</fullName>
    </submittedName>
</protein>
<dbReference type="InterPro" id="IPR001828">
    <property type="entry name" value="ANF_lig-bd_rcpt"/>
</dbReference>
<proteinExistence type="predicted"/>
<evidence type="ECO:0000259" key="5">
    <source>
        <dbReference type="Pfam" id="PF01094"/>
    </source>
</evidence>
<dbReference type="InterPro" id="IPR028082">
    <property type="entry name" value="Peripla_BP_I"/>
</dbReference>
<reference evidence="6 7" key="1">
    <citation type="submission" date="2016-10" db="EMBL/GenBank/DDBJ databases">
        <title>Description of Gloeomargarita lithophora gen. nov., sp. nov., a thylakoid-bearing basal-branching cyanobacterium with intracellular carbonates, and proposal for Gloeomargaritales ord. nov.</title>
        <authorList>
            <person name="Moreira D."/>
            <person name="Tavera R."/>
            <person name="Benzerara K."/>
            <person name="Skouri-Panet F."/>
            <person name="Couradeau E."/>
            <person name="Gerard E."/>
            <person name="Loussert C."/>
            <person name="Novelo E."/>
            <person name="Zivanovic Y."/>
            <person name="Lopez-Garcia P."/>
        </authorList>
    </citation>
    <scope>NUCLEOTIDE SEQUENCE [LARGE SCALE GENOMIC DNA]</scope>
    <source>
        <strain evidence="6 7">D10</strain>
    </source>
</reference>
<dbReference type="Gene3D" id="3.40.50.2300">
    <property type="match status" value="2"/>
</dbReference>
<keyword evidence="3" id="KW-1133">Transmembrane helix</keyword>
<organism evidence="6 7">
    <name type="scientific">Gloeomargarita lithophora Alchichica-D10</name>
    <dbReference type="NCBI Taxonomy" id="1188229"/>
    <lineage>
        <taxon>Bacteria</taxon>
        <taxon>Bacillati</taxon>
        <taxon>Cyanobacteriota</taxon>
        <taxon>Cyanophyceae</taxon>
        <taxon>Gloeomargaritales</taxon>
        <taxon>Gloeomargaritaceae</taxon>
        <taxon>Gloeomargarita</taxon>
    </lineage>
</organism>
<evidence type="ECO:0000313" key="7">
    <source>
        <dbReference type="Proteomes" id="UP000180235"/>
    </source>
</evidence>
<evidence type="ECO:0000313" key="6">
    <source>
        <dbReference type="EMBL" id="APB34823.1"/>
    </source>
</evidence>
<dbReference type="PANTHER" id="PTHR30483">
    <property type="entry name" value="LEUCINE-SPECIFIC-BINDING PROTEIN"/>
    <property type="match status" value="1"/>
</dbReference>
<evidence type="ECO:0000256" key="3">
    <source>
        <dbReference type="ARBA" id="ARBA00022989"/>
    </source>
</evidence>
<dbReference type="STRING" id="1188229.GlitD10_2486"/>
<dbReference type="SUPFAM" id="SSF53822">
    <property type="entry name" value="Periplasmic binding protein-like I"/>
    <property type="match status" value="1"/>
</dbReference>
<name>A0A1J0AFX9_9CYAN</name>
<dbReference type="KEGG" id="glt:GlitD10_2486"/>
<comment type="subcellular location">
    <subcellularLocation>
        <location evidence="1">Membrane</location>
    </subcellularLocation>
</comment>
<evidence type="ECO:0000256" key="4">
    <source>
        <dbReference type="ARBA" id="ARBA00023136"/>
    </source>
</evidence>
<evidence type="ECO:0000256" key="2">
    <source>
        <dbReference type="ARBA" id="ARBA00022692"/>
    </source>
</evidence>
<dbReference type="GO" id="GO:0016020">
    <property type="term" value="C:membrane"/>
    <property type="evidence" value="ECO:0007669"/>
    <property type="project" value="UniProtKB-SubCell"/>
</dbReference>
<sequence length="407" mass="42333">MKQAVTVAMLLAWVGAGCQTSPQGLKLGVLLPATGDLSPIGQGMIPAVSLLVEQVNACGGVNGQPVTVFQEDDQTQPTAGAAAMTKLVEVNRVGGVVGSFASSVSQAALDVAVRNRVPMVSPGSTSPEFTQRAKKGEYQGFWFRTAPPDTYQGAALAELARKRGLNRVGTVVINNSYGLGFEQEFIRALTQKGGQVVNRPTRYDPNASTLESEARSAFAGQPQAVMAAVYAETGALLLKSAYEQGLLPGVQVLLTDAVQSEEFVASVGKNQQGQSLISGAIGTVPGADGPALSALTKLWRSKQGSAPGPYMPQTWDAAAVIILAAQAAGSNQGVDIAPKIREISGSAGQPVSEVCAGLALIKEGKKINYQGASGNVDFDQYGDVVGSYDVWQVTPEGKIQVIDRVMP</sequence>
<feature type="domain" description="Receptor ligand binding region" evidence="5">
    <location>
        <begin position="46"/>
        <end position="395"/>
    </location>
</feature>
<evidence type="ECO:0000256" key="1">
    <source>
        <dbReference type="ARBA" id="ARBA00004370"/>
    </source>
</evidence>
<dbReference type="AlphaFoldDB" id="A0A1J0AFX9"/>
<keyword evidence="2" id="KW-0812">Transmembrane</keyword>
<dbReference type="Pfam" id="PF01094">
    <property type="entry name" value="ANF_receptor"/>
    <property type="match status" value="1"/>
</dbReference>
<accession>A0A1J0AFX9</accession>
<dbReference type="PROSITE" id="PS51257">
    <property type="entry name" value="PROKAR_LIPOPROTEIN"/>
    <property type="match status" value="1"/>
</dbReference>
<dbReference type="CDD" id="cd06346">
    <property type="entry name" value="PBP1_ABC_ligand_binding-like"/>
    <property type="match status" value="1"/>
</dbReference>